<dbReference type="RefSeq" id="XP_025368297.1">
    <property type="nucleotide sequence ID" value="XM_025511947.1"/>
</dbReference>
<feature type="domain" description="T-SNARE coiled-coil homology" evidence="5">
    <location>
        <begin position="146"/>
        <end position="208"/>
    </location>
</feature>
<dbReference type="GeneID" id="37033817"/>
<evidence type="ECO:0000256" key="2">
    <source>
        <dbReference type="ARBA" id="ARBA00022927"/>
    </source>
</evidence>
<dbReference type="Gene3D" id="1.20.58.90">
    <property type="match status" value="1"/>
</dbReference>
<keyword evidence="2" id="KW-0813">Transport</keyword>
<keyword evidence="2" id="KW-0653">Protein transport</keyword>
<gene>
    <name evidence="6" type="ORF">IE81DRAFT_292287</name>
</gene>
<dbReference type="InterPro" id="IPR010989">
    <property type="entry name" value="SNARE"/>
</dbReference>
<dbReference type="GO" id="GO:0048193">
    <property type="term" value="P:Golgi vesicle transport"/>
    <property type="evidence" value="ECO:0007669"/>
    <property type="project" value="InterPro"/>
</dbReference>
<dbReference type="PROSITE" id="PS50192">
    <property type="entry name" value="T_SNARE"/>
    <property type="match status" value="1"/>
</dbReference>
<dbReference type="InterPro" id="IPR015260">
    <property type="entry name" value="Syntaxin-6/10/61_N"/>
</dbReference>
<accession>A0A316VU81</accession>
<evidence type="ECO:0000256" key="1">
    <source>
        <dbReference type="ARBA" id="ARBA00004409"/>
    </source>
</evidence>
<dbReference type="STRING" id="1522189.A0A316VU81"/>
<dbReference type="InterPro" id="IPR048036">
    <property type="entry name" value="Tlg1p-like_N"/>
</dbReference>
<dbReference type="CDD" id="cd21444">
    <property type="entry name" value="SNARE_NTD_Tlg1p-like"/>
    <property type="match status" value="1"/>
</dbReference>
<dbReference type="Pfam" id="PF09177">
    <property type="entry name" value="STX6_10_61_N"/>
    <property type="match status" value="1"/>
</dbReference>
<organism evidence="6 7">
    <name type="scientific">Ceraceosorus guamensis</name>
    <dbReference type="NCBI Taxonomy" id="1522189"/>
    <lineage>
        <taxon>Eukaryota</taxon>
        <taxon>Fungi</taxon>
        <taxon>Dikarya</taxon>
        <taxon>Basidiomycota</taxon>
        <taxon>Ustilaginomycotina</taxon>
        <taxon>Exobasidiomycetes</taxon>
        <taxon>Ceraceosorales</taxon>
        <taxon>Ceraceosoraceae</taxon>
        <taxon>Ceraceosorus</taxon>
    </lineage>
</organism>
<evidence type="ECO:0000259" key="5">
    <source>
        <dbReference type="PROSITE" id="PS50192"/>
    </source>
</evidence>
<keyword evidence="3" id="KW-0333">Golgi apparatus</keyword>
<dbReference type="OrthoDB" id="546861at2759"/>
<evidence type="ECO:0000313" key="7">
    <source>
        <dbReference type="Proteomes" id="UP000245783"/>
    </source>
</evidence>
<sequence length="243" mass="26908">MATDPYHSFAAELRNSLRSAQELAGTYSKGSASSTNTNTDSRRAAHDALVDALEALEADIADVRESVNVVSRSPERFGLDEQELGNRRRFVKDCEEQFKRLSKVPGERPTTTRKYAPDAGDADADLERGASRGDDDVEAFEREQQQSLLAQQDNTLSLIGRSLTSLRTQASAFGTEIAEQVELVGALDSEVDTSQSRLKRAMGRLDEIARRSDDRCGGWCVWLLVVVSAWGRVIRFSWYCLVA</sequence>
<protein>
    <recommendedName>
        <fullName evidence="5">t-SNARE coiled-coil homology domain-containing protein</fullName>
    </recommendedName>
</protein>
<dbReference type="GO" id="GO:0000139">
    <property type="term" value="C:Golgi membrane"/>
    <property type="evidence" value="ECO:0007669"/>
    <property type="project" value="UniProtKB-SubCell"/>
</dbReference>
<comment type="subcellular location">
    <subcellularLocation>
        <location evidence="1">Golgi apparatus membrane</location>
        <topology evidence="1">Single-pass type IV membrane protein</topology>
    </subcellularLocation>
</comment>
<feature type="region of interest" description="Disordered" evidence="4">
    <location>
        <begin position="103"/>
        <end position="130"/>
    </location>
</feature>
<dbReference type="SUPFAM" id="SSF58038">
    <property type="entry name" value="SNARE fusion complex"/>
    <property type="match status" value="1"/>
</dbReference>
<reference evidence="6 7" key="1">
    <citation type="journal article" date="2018" name="Mol. Biol. Evol.">
        <title>Broad Genomic Sampling Reveals a Smut Pathogenic Ancestry of the Fungal Clade Ustilaginomycotina.</title>
        <authorList>
            <person name="Kijpornyongpan T."/>
            <person name="Mondo S.J."/>
            <person name="Barry K."/>
            <person name="Sandor L."/>
            <person name="Lee J."/>
            <person name="Lipzen A."/>
            <person name="Pangilinan J."/>
            <person name="LaButti K."/>
            <person name="Hainaut M."/>
            <person name="Henrissat B."/>
            <person name="Grigoriev I.V."/>
            <person name="Spatafora J.W."/>
            <person name="Aime M.C."/>
        </authorList>
    </citation>
    <scope>NUCLEOTIDE SEQUENCE [LARGE SCALE GENOMIC DNA]</scope>
    <source>
        <strain evidence="6 7">MCA 4658</strain>
    </source>
</reference>
<dbReference type="FunCoup" id="A0A316VU81">
    <property type="interactions" value="242"/>
</dbReference>
<proteinExistence type="predicted"/>
<dbReference type="GO" id="GO:0015031">
    <property type="term" value="P:protein transport"/>
    <property type="evidence" value="ECO:0007669"/>
    <property type="project" value="UniProtKB-KW"/>
</dbReference>
<keyword evidence="7" id="KW-1185">Reference proteome</keyword>
<name>A0A316VU81_9BASI</name>
<dbReference type="EMBL" id="KZ819398">
    <property type="protein sequence ID" value="PWN41137.1"/>
    <property type="molecule type" value="Genomic_DNA"/>
</dbReference>
<dbReference type="SMART" id="SM00397">
    <property type="entry name" value="t_SNARE"/>
    <property type="match status" value="1"/>
</dbReference>
<evidence type="ECO:0000256" key="4">
    <source>
        <dbReference type="SAM" id="MobiDB-lite"/>
    </source>
</evidence>
<dbReference type="SUPFAM" id="SSF47661">
    <property type="entry name" value="t-snare proteins"/>
    <property type="match status" value="1"/>
</dbReference>
<dbReference type="AlphaFoldDB" id="A0A316VU81"/>
<feature type="region of interest" description="Disordered" evidence="4">
    <location>
        <begin position="22"/>
        <end position="42"/>
    </location>
</feature>
<dbReference type="Proteomes" id="UP000245783">
    <property type="component" value="Unassembled WGS sequence"/>
</dbReference>
<evidence type="ECO:0000256" key="3">
    <source>
        <dbReference type="ARBA" id="ARBA00023034"/>
    </source>
</evidence>
<evidence type="ECO:0000313" key="6">
    <source>
        <dbReference type="EMBL" id="PWN41137.1"/>
    </source>
</evidence>
<dbReference type="CDD" id="cd15851">
    <property type="entry name" value="SNARE_Syntaxin6"/>
    <property type="match status" value="1"/>
</dbReference>
<dbReference type="InParanoid" id="A0A316VU81"/>
<dbReference type="InterPro" id="IPR000727">
    <property type="entry name" value="T_SNARE_dom"/>
</dbReference>
<feature type="compositionally biased region" description="Polar residues" evidence="4">
    <location>
        <begin position="28"/>
        <end position="39"/>
    </location>
</feature>
<dbReference type="Gene3D" id="1.20.5.110">
    <property type="match status" value="1"/>
</dbReference>